<name>A0AB40CJW1_DIOCR</name>
<organism evidence="7 8">
    <name type="scientific">Dioscorea cayennensis subsp. rotundata</name>
    <name type="common">White Guinea yam</name>
    <name type="synonym">Dioscorea rotundata</name>
    <dbReference type="NCBI Taxonomy" id="55577"/>
    <lineage>
        <taxon>Eukaryota</taxon>
        <taxon>Viridiplantae</taxon>
        <taxon>Streptophyta</taxon>
        <taxon>Embryophyta</taxon>
        <taxon>Tracheophyta</taxon>
        <taxon>Spermatophyta</taxon>
        <taxon>Magnoliopsida</taxon>
        <taxon>Liliopsida</taxon>
        <taxon>Dioscoreales</taxon>
        <taxon>Dioscoreaceae</taxon>
        <taxon>Dioscorea</taxon>
    </lineage>
</organism>
<dbReference type="PANTHER" id="PTHR31072:SF268">
    <property type="entry name" value="TCP DOMAIN-CONTAINING PROTEIN"/>
    <property type="match status" value="1"/>
</dbReference>
<dbReference type="PANTHER" id="PTHR31072">
    <property type="entry name" value="TRANSCRIPTION FACTOR TCP4-RELATED"/>
    <property type="match status" value="1"/>
</dbReference>
<accession>A0AB40CJW1</accession>
<comment type="subcellular location">
    <subcellularLocation>
        <location evidence="1">Nucleus</location>
    </subcellularLocation>
</comment>
<dbReference type="PROSITE" id="PS51369">
    <property type="entry name" value="TCP"/>
    <property type="match status" value="1"/>
</dbReference>
<keyword evidence="7" id="KW-1185">Reference proteome</keyword>
<gene>
    <name evidence="8" type="primary">LOC120276756</name>
</gene>
<feature type="domain" description="TCP" evidence="6">
    <location>
        <begin position="72"/>
        <end position="130"/>
    </location>
</feature>
<proteinExistence type="predicted"/>
<evidence type="ECO:0000256" key="3">
    <source>
        <dbReference type="ARBA" id="ARBA00023125"/>
    </source>
</evidence>
<protein>
    <submittedName>
        <fullName evidence="8">Transcription factor TCP13-like isoform X1</fullName>
    </submittedName>
</protein>
<evidence type="ECO:0000256" key="5">
    <source>
        <dbReference type="ARBA" id="ARBA00023242"/>
    </source>
</evidence>
<dbReference type="GeneID" id="120276756"/>
<keyword evidence="2" id="KW-0805">Transcription regulation</keyword>
<dbReference type="GO" id="GO:0005634">
    <property type="term" value="C:nucleus"/>
    <property type="evidence" value="ECO:0007669"/>
    <property type="project" value="UniProtKB-SubCell"/>
</dbReference>
<sequence length="268" mass="30553">MSLFRSLLTKIGINLKIVRVDDESHKMMRNSREKQEHNLMNKDNNKVFTTGSRSWSSLKDPRIVRVSRLFGGKDRHSKVSTVRGLRDRRVRLSVSTAIQLYDLQDRLGLSQPSKVVDWLINAAQHEIDKLPPLQMIPPPSTFIHFPKDHPSIKNKDHHQQTEEHCTIGDEVKAADQVKNQSVPNINHSLSSLLHNAIPYSSFYHYDPSIAQDEEEALRNSLLSSPYTTMPSSLLPSYNSISHFQMDNSSSDVVLPSSLSDISTVRYFH</sequence>
<evidence type="ECO:0000256" key="2">
    <source>
        <dbReference type="ARBA" id="ARBA00023015"/>
    </source>
</evidence>
<evidence type="ECO:0000313" key="7">
    <source>
        <dbReference type="Proteomes" id="UP001515500"/>
    </source>
</evidence>
<dbReference type="GO" id="GO:0043565">
    <property type="term" value="F:sequence-specific DNA binding"/>
    <property type="evidence" value="ECO:0007669"/>
    <property type="project" value="TreeGrafter"/>
</dbReference>
<dbReference type="RefSeq" id="XP_039139378.1">
    <property type="nucleotide sequence ID" value="XM_039283444.1"/>
</dbReference>
<keyword evidence="4" id="KW-0804">Transcription</keyword>
<evidence type="ECO:0000259" key="6">
    <source>
        <dbReference type="PROSITE" id="PS51369"/>
    </source>
</evidence>
<dbReference type="AlphaFoldDB" id="A0AB40CJW1"/>
<dbReference type="InterPro" id="IPR017887">
    <property type="entry name" value="TF_TCP_subgr"/>
</dbReference>
<evidence type="ECO:0000256" key="4">
    <source>
        <dbReference type="ARBA" id="ARBA00023163"/>
    </source>
</evidence>
<dbReference type="InterPro" id="IPR005333">
    <property type="entry name" value="Transcription_factor_TCP"/>
</dbReference>
<dbReference type="GO" id="GO:0003700">
    <property type="term" value="F:DNA-binding transcription factor activity"/>
    <property type="evidence" value="ECO:0007669"/>
    <property type="project" value="InterPro"/>
</dbReference>
<keyword evidence="5" id="KW-0539">Nucleus</keyword>
<evidence type="ECO:0000256" key="1">
    <source>
        <dbReference type="ARBA" id="ARBA00004123"/>
    </source>
</evidence>
<dbReference type="Proteomes" id="UP001515500">
    <property type="component" value="Chromosome 15"/>
</dbReference>
<dbReference type="Pfam" id="PF03634">
    <property type="entry name" value="TCP"/>
    <property type="match status" value="1"/>
</dbReference>
<keyword evidence="3" id="KW-0238">DNA-binding</keyword>
<reference evidence="8" key="1">
    <citation type="submission" date="2025-08" db="UniProtKB">
        <authorList>
            <consortium name="RefSeq"/>
        </authorList>
    </citation>
    <scope>IDENTIFICATION</scope>
</reference>
<evidence type="ECO:0000313" key="8">
    <source>
        <dbReference type="RefSeq" id="XP_039139378.1"/>
    </source>
</evidence>